<protein>
    <submittedName>
        <fullName evidence="3">Undecaprenyl pyrophosphate synthase</fullName>
        <ecNumber evidence="3">2.5.1.31</ecNumber>
    </submittedName>
</protein>
<organism evidence="3">
    <name type="scientific">mine drainage metagenome</name>
    <dbReference type="NCBI Taxonomy" id="410659"/>
    <lineage>
        <taxon>unclassified sequences</taxon>
        <taxon>metagenomes</taxon>
        <taxon>ecological metagenomes</taxon>
    </lineage>
</organism>
<dbReference type="PANTHER" id="PTHR10291:SF0">
    <property type="entry name" value="DEHYDRODOLICHYL DIPHOSPHATE SYNTHASE 2"/>
    <property type="match status" value="1"/>
</dbReference>
<evidence type="ECO:0000313" key="3">
    <source>
        <dbReference type="EMBL" id="CBH74068.1"/>
    </source>
</evidence>
<dbReference type="GO" id="GO:0008834">
    <property type="term" value="F:ditrans,polycis-undecaprenyl-diphosphate synthase [(2E,6E)-farnesyl-diphosphate specific] activity"/>
    <property type="evidence" value="ECO:0007669"/>
    <property type="project" value="UniProtKB-EC"/>
</dbReference>
<evidence type="ECO:0000256" key="1">
    <source>
        <dbReference type="ARBA" id="ARBA00001946"/>
    </source>
</evidence>
<comment type="cofactor">
    <cofactor evidence="1">
        <name>Mg(2+)</name>
        <dbReference type="ChEBI" id="CHEBI:18420"/>
    </cofactor>
</comment>
<dbReference type="PROSITE" id="PS01066">
    <property type="entry name" value="UPP_SYNTHASE"/>
    <property type="match status" value="1"/>
</dbReference>
<dbReference type="FunFam" id="3.40.1180.10:FF:000001">
    <property type="entry name" value="(2E,6E)-farnesyl-diphosphate-specific ditrans,polycis-undecaprenyl-diphosphate synthase"/>
    <property type="match status" value="1"/>
</dbReference>
<dbReference type="InterPro" id="IPR001441">
    <property type="entry name" value="UPP_synth-like"/>
</dbReference>
<accession>E6PC85</accession>
<dbReference type="PANTHER" id="PTHR10291">
    <property type="entry name" value="DEHYDRODOLICHYL DIPHOSPHATE SYNTHASE FAMILY MEMBER"/>
    <property type="match status" value="1"/>
</dbReference>
<comment type="caution">
    <text evidence="3">The sequence shown here is derived from an EMBL/GenBank/DDBJ whole genome shotgun (WGS) entry which is preliminary data.</text>
</comment>
<keyword evidence="2 3" id="KW-0808">Transferase</keyword>
<gene>
    <name evidence="3" type="primary">uppS</name>
    <name evidence="3" type="ORF">CARN1_1955</name>
</gene>
<dbReference type="EC" id="2.5.1.31" evidence="3"/>
<reference evidence="3" key="1">
    <citation type="submission" date="2009-10" db="EMBL/GenBank/DDBJ databases">
        <title>Diversity of trophic interactions inside an arsenic-rich microbial ecosystem.</title>
        <authorList>
            <person name="Bertin P.N."/>
            <person name="Heinrich-Salmeron A."/>
            <person name="Pelletier E."/>
            <person name="Goulhen-Chollet F."/>
            <person name="Arsene-Ploetze F."/>
            <person name="Gallien S."/>
            <person name="Calteau A."/>
            <person name="Vallenet D."/>
            <person name="Casiot C."/>
            <person name="Chane-Woon-Ming B."/>
            <person name="Giloteaux L."/>
            <person name="Barakat M."/>
            <person name="Bonnefoy V."/>
            <person name="Bruneel O."/>
            <person name="Chandler M."/>
            <person name="Cleiss J."/>
            <person name="Duran R."/>
            <person name="Elbaz-Poulichet F."/>
            <person name="Fonknechten N."/>
            <person name="Lauga B."/>
            <person name="Mornico D."/>
            <person name="Ortet P."/>
            <person name="Schaeffer C."/>
            <person name="Siguier P."/>
            <person name="Alexander Thil Smith A."/>
            <person name="Van Dorsselaer A."/>
            <person name="Weissenbach J."/>
            <person name="Medigue C."/>
            <person name="Le Paslier D."/>
        </authorList>
    </citation>
    <scope>NUCLEOTIDE SEQUENCE</scope>
</reference>
<dbReference type="EMBL" id="CABL01000001">
    <property type="protein sequence ID" value="CBH74068.1"/>
    <property type="molecule type" value="Genomic_DNA"/>
</dbReference>
<dbReference type="InterPro" id="IPR018520">
    <property type="entry name" value="UPP_synth-like_CS"/>
</dbReference>
<dbReference type="Gene3D" id="3.40.1180.10">
    <property type="entry name" value="Decaprenyl diphosphate synthase-like"/>
    <property type="match status" value="1"/>
</dbReference>
<proteinExistence type="inferred from homology"/>
<dbReference type="AlphaFoldDB" id="E6PC85"/>
<dbReference type="HAMAP" id="MF_01139">
    <property type="entry name" value="ISPT"/>
    <property type="match status" value="1"/>
</dbReference>
<dbReference type="NCBIfam" id="TIGR00055">
    <property type="entry name" value="uppS"/>
    <property type="match status" value="1"/>
</dbReference>
<dbReference type="InterPro" id="IPR036424">
    <property type="entry name" value="UPP_synth-like_sf"/>
</dbReference>
<sequence>MKTSAPKAAPEAPAAIPRHIAIIMDGNRRWARRRGLPAVEGHRRGILALREITRAASDFGVEVLTVYGFSTENWRREPTEISFLFDLCVFFARTELAELNKNNVRVRIIGDWEALPVRSREALESLARDTAANTGLLLNLAVNYSSRAELRDAMRALAREVAAGTLSPEEIGEETLAAHLATADLPDPDLVIRPGGERRLSNFLLYQAAYAELVMSDIFWPDFSRTDLTAAIEEFGRRARRWGA</sequence>
<name>E6PC85_9ZZZZ</name>
<dbReference type="GO" id="GO:0016094">
    <property type="term" value="P:polyprenol biosynthetic process"/>
    <property type="evidence" value="ECO:0007669"/>
    <property type="project" value="TreeGrafter"/>
</dbReference>
<dbReference type="SUPFAM" id="SSF64005">
    <property type="entry name" value="Undecaprenyl diphosphate synthase"/>
    <property type="match status" value="1"/>
</dbReference>
<evidence type="ECO:0000256" key="2">
    <source>
        <dbReference type="ARBA" id="ARBA00022679"/>
    </source>
</evidence>
<dbReference type="Pfam" id="PF01255">
    <property type="entry name" value="Prenyltransf"/>
    <property type="match status" value="1"/>
</dbReference>
<dbReference type="CDD" id="cd00475">
    <property type="entry name" value="Cis_IPPS"/>
    <property type="match status" value="1"/>
</dbReference>